<keyword evidence="13" id="KW-1185">Reference proteome</keyword>
<dbReference type="Proteomes" id="UP001176940">
    <property type="component" value="Unassembled WGS sequence"/>
</dbReference>
<comment type="subcellular location">
    <subcellularLocation>
        <location evidence="1">Cell membrane</location>
        <topology evidence="1">Multi-pass membrane protein</topology>
    </subcellularLocation>
</comment>
<dbReference type="InterPro" id="IPR017979">
    <property type="entry name" value="GPCR_3_CS"/>
</dbReference>
<keyword evidence="5" id="KW-0675">Receptor</keyword>
<keyword evidence="6 10" id="KW-0472">Membrane</keyword>
<feature type="transmembrane region" description="Helical" evidence="10">
    <location>
        <begin position="229"/>
        <end position="247"/>
    </location>
</feature>
<dbReference type="PRINTS" id="PR00248">
    <property type="entry name" value="GPCRMGR"/>
</dbReference>
<dbReference type="EMBL" id="CAUEEQ010070241">
    <property type="protein sequence ID" value="CAJ0965860.1"/>
    <property type="molecule type" value="Genomic_DNA"/>
</dbReference>
<evidence type="ECO:0000256" key="10">
    <source>
        <dbReference type="SAM" id="Phobius"/>
    </source>
</evidence>
<comment type="caution">
    <text evidence="12">The sequence shown here is derived from an EMBL/GenBank/DDBJ whole genome shotgun (WGS) entry which is preliminary data.</text>
</comment>
<dbReference type="PANTHER" id="PTHR24061">
    <property type="entry name" value="CALCIUM-SENSING RECEPTOR-RELATED"/>
    <property type="match status" value="1"/>
</dbReference>
<dbReference type="Pfam" id="PF00003">
    <property type="entry name" value="7tm_3"/>
    <property type="match status" value="1"/>
</dbReference>
<evidence type="ECO:0000256" key="6">
    <source>
        <dbReference type="ARBA" id="ARBA00023136"/>
    </source>
</evidence>
<gene>
    <name evidence="12" type="ORF">RIMI_LOCUS20707114</name>
</gene>
<evidence type="ECO:0000256" key="9">
    <source>
        <dbReference type="SAM" id="MobiDB-lite"/>
    </source>
</evidence>
<feature type="transmembrane region" description="Helical" evidence="10">
    <location>
        <begin position="151"/>
        <end position="172"/>
    </location>
</feature>
<feature type="domain" description="G-protein coupled receptors family 3 profile" evidence="11">
    <location>
        <begin position="114"/>
        <end position="376"/>
    </location>
</feature>
<dbReference type="InterPro" id="IPR000337">
    <property type="entry name" value="GPCR_3"/>
</dbReference>
<proteinExistence type="predicted"/>
<organism evidence="12 13">
    <name type="scientific">Ranitomeya imitator</name>
    <name type="common">mimic poison frog</name>
    <dbReference type="NCBI Taxonomy" id="111125"/>
    <lineage>
        <taxon>Eukaryota</taxon>
        <taxon>Metazoa</taxon>
        <taxon>Chordata</taxon>
        <taxon>Craniata</taxon>
        <taxon>Vertebrata</taxon>
        <taxon>Euteleostomi</taxon>
        <taxon>Amphibia</taxon>
        <taxon>Batrachia</taxon>
        <taxon>Anura</taxon>
        <taxon>Neobatrachia</taxon>
        <taxon>Hyloidea</taxon>
        <taxon>Dendrobatidae</taxon>
        <taxon>Dendrobatinae</taxon>
        <taxon>Ranitomeya</taxon>
    </lineage>
</organism>
<evidence type="ECO:0000256" key="1">
    <source>
        <dbReference type="ARBA" id="ARBA00004651"/>
    </source>
</evidence>
<evidence type="ECO:0000256" key="7">
    <source>
        <dbReference type="ARBA" id="ARBA00023180"/>
    </source>
</evidence>
<evidence type="ECO:0000259" key="11">
    <source>
        <dbReference type="PROSITE" id="PS50259"/>
    </source>
</evidence>
<evidence type="ECO:0000313" key="13">
    <source>
        <dbReference type="Proteomes" id="UP001176940"/>
    </source>
</evidence>
<feature type="transmembrane region" description="Helical" evidence="10">
    <location>
        <begin position="340"/>
        <end position="363"/>
    </location>
</feature>
<dbReference type="PROSITE" id="PS50259">
    <property type="entry name" value="G_PROTEIN_RECEP_F3_4"/>
    <property type="match status" value="1"/>
</dbReference>
<sequence length="376" mass="42293">MEKSKGPRTEPCGTPTDRGRGEEVVCEWETLNVQSVRCLTAGAQNSVLQDQEKLSKKDMSYVAMTASCVLMEKFPISPMLKIVKSVFYTEWPNESRDKCVPKVIEFLSYDTDVVAYVFLLLLVLSSTTITFLIGIFIFFRNTPVVRANNRNLSFIILVSLKLSLLCIFLFIGKPVDITCMLRHVSFGIIFTVVLSSILAKTIIVCIAFKSTTPGSSWRKWLGVKLPNSIVMILSSLQVLNAIFWLLFSPPFQELDMDSYPGKITIQCNEGSRLAFYVMLGYMGFLAAVSLILAFMVRKLPDIYNEAKHITFSMLVFFSVWICAIPAYLSSKGKHTVSVEVFAILASGNGIMVCIFLPKLWNILAKSEMKKRQLLEK</sequence>
<evidence type="ECO:0000256" key="5">
    <source>
        <dbReference type="ARBA" id="ARBA00023040"/>
    </source>
</evidence>
<feature type="transmembrane region" description="Helical" evidence="10">
    <location>
        <begin position="113"/>
        <end position="139"/>
    </location>
</feature>
<dbReference type="PANTHER" id="PTHR24061:SF599">
    <property type="entry name" value="G-PROTEIN COUPLED RECEPTORS FAMILY 3 PROFILE DOMAIN-CONTAINING PROTEIN"/>
    <property type="match status" value="1"/>
</dbReference>
<keyword evidence="3 10" id="KW-0812">Transmembrane</keyword>
<name>A0ABN9MKI8_9NEOB</name>
<keyword evidence="7" id="KW-0325">Glycoprotein</keyword>
<evidence type="ECO:0000313" key="12">
    <source>
        <dbReference type="EMBL" id="CAJ0965860.1"/>
    </source>
</evidence>
<accession>A0ABN9MKI8</accession>
<dbReference type="InterPro" id="IPR017978">
    <property type="entry name" value="GPCR_3_C"/>
</dbReference>
<evidence type="ECO:0000256" key="2">
    <source>
        <dbReference type="ARBA" id="ARBA00022475"/>
    </source>
</evidence>
<feature type="transmembrane region" description="Helical" evidence="10">
    <location>
        <begin position="273"/>
        <end position="296"/>
    </location>
</feature>
<feature type="transmembrane region" description="Helical" evidence="10">
    <location>
        <begin position="184"/>
        <end position="208"/>
    </location>
</feature>
<feature type="transmembrane region" description="Helical" evidence="10">
    <location>
        <begin position="308"/>
        <end position="328"/>
    </location>
</feature>
<keyword evidence="5" id="KW-0297">G-protein coupled receptor</keyword>
<keyword evidence="8" id="KW-0807">Transducer</keyword>
<protein>
    <recommendedName>
        <fullName evidence="11">G-protein coupled receptors family 3 profile domain-containing protein</fullName>
    </recommendedName>
</protein>
<dbReference type="InterPro" id="IPR000068">
    <property type="entry name" value="GPCR_3_Ca_sens_rcpt-rel"/>
</dbReference>
<keyword evidence="2" id="KW-1003">Cell membrane</keyword>
<evidence type="ECO:0000256" key="4">
    <source>
        <dbReference type="ARBA" id="ARBA00022989"/>
    </source>
</evidence>
<feature type="region of interest" description="Disordered" evidence="9">
    <location>
        <begin position="1"/>
        <end position="20"/>
    </location>
</feature>
<dbReference type="PROSITE" id="PS00981">
    <property type="entry name" value="G_PROTEIN_RECEP_F3_3"/>
    <property type="match status" value="1"/>
</dbReference>
<reference evidence="12" key="1">
    <citation type="submission" date="2023-07" db="EMBL/GenBank/DDBJ databases">
        <authorList>
            <person name="Stuckert A."/>
        </authorList>
    </citation>
    <scope>NUCLEOTIDE SEQUENCE</scope>
</reference>
<evidence type="ECO:0000256" key="3">
    <source>
        <dbReference type="ARBA" id="ARBA00022692"/>
    </source>
</evidence>
<keyword evidence="4 10" id="KW-1133">Transmembrane helix</keyword>
<evidence type="ECO:0000256" key="8">
    <source>
        <dbReference type="ARBA" id="ARBA00023224"/>
    </source>
</evidence>